<keyword evidence="3" id="KW-1133">Transmembrane helix</keyword>
<feature type="transmembrane region" description="Helical" evidence="3">
    <location>
        <begin position="12"/>
        <end position="29"/>
    </location>
</feature>
<evidence type="ECO:0000259" key="4">
    <source>
        <dbReference type="PROSITE" id="PS51109"/>
    </source>
</evidence>
<dbReference type="GO" id="GO:0019867">
    <property type="term" value="C:outer membrane"/>
    <property type="evidence" value="ECO:0007669"/>
    <property type="project" value="InterPro"/>
</dbReference>
<dbReference type="Gene3D" id="2.20.230.10">
    <property type="entry name" value="Resuscitation-promoting factor rpfb"/>
    <property type="match status" value="1"/>
</dbReference>
<sequence>MSTILKNRRKLGLAVASFLVFTATLMILITEGTKKTVAVTLDGEQVVVKTHAETVGEMLQELDVDVTASDYLSHAPGSVVKNNSSLIWEPAKPVTITVGDDSEKLMTTAETVQQLLKDEDIQLSEHDKINISPSKNIFANMTIEIERAFQVVFNNGKKKEKVWTTSTTVADFLQQQSVELGEMDRVEPGLEKMVSSEKSIDVIRVEKVTDVVEESLDYDVVKKEDAKLAKGTEKVIQEGQEGLIKKEFEVTKENGKEVKRSLVSEKNIKDSKDKIVAIGTKVTPALTPQRKATAAGSKQPSNAAPARGGKELYMNATAYTADCNGCSGVTSTGINLNANPNAKVIAVDPSVIPLGSKVWVEGYGYAVAGDTGGAIKGNKIDVHVKSKGQAINFGRKRVKVRIID</sequence>
<keyword evidence="1" id="KW-0732">Signal</keyword>
<dbReference type="CDD" id="cd22786">
    <property type="entry name" value="DPBB_YuiC-like"/>
    <property type="match status" value="1"/>
</dbReference>
<dbReference type="SUPFAM" id="SSF50685">
    <property type="entry name" value="Barwin-like endoglucanases"/>
    <property type="match status" value="1"/>
</dbReference>
<dbReference type="InterPro" id="IPR010611">
    <property type="entry name" value="3D_dom"/>
</dbReference>
<dbReference type="GO" id="GO:0004553">
    <property type="term" value="F:hydrolase activity, hydrolyzing O-glycosyl compounds"/>
    <property type="evidence" value="ECO:0007669"/>
    <property type="project" value="InterPro"/>
</dbReference>
<keyword evidence="3" id="KW-0812">Transmembrane</keyword>
<dbReference type="SMART" id="SM01208">
    <property type="entry name" value="G5"/>
    <property type="match status" value="1"/>
</dbReference>
<dbReference type="RefSeq" id="WP_126052425.1">
    <property type="nucleotide sequence ID" value="NZ_QYTV02000014.1"/>
</dbReference>
<feature type="region of interest" description="Disordered" evidence="2">
    <location>
        <begin position="288"/>
        <end position="307"/>
    </location>
</feature>
<dbReference type="OrthoDB" id="9798935at2"/>
<evidence type="ECO:0000256" key="1">
    <source>
        <dbReference type="ARBA" id="ARBA00022729"/>
    </source>
</evidence>
<dbReference type="PROSITE" id="PS51109">
    <property type="entry name" value="G5"/>
    <property type="match status" value="1"/>
</dbReference>
<evidence type="ECO:0000313" key="6">
    <source>
        <dbReference type="Proteomes" id="UP000287156"/>
    </source>
</evidence>
<accession>A0A429XTI5</accession>
<reference evidence="5" key="1">
    <citation type="submission" date="2018-12" db="EMBL/GenBank/DDBJ databases">
        <authorList>
            <person name="Sun L."/>
            <person name="Chen Z."/>
        </authorList>
    </citation>
    <scope>NUCLEOTIDE SEQUENCE [LARGE SCALE GENOMIC DNA]</scope>
    <source>
        <strain evidence="5">3-2-2</strain>
    </source>
</reference>
<dbReference type="GO" id="GO:0009254">
    <property type="term" value="P:peptidoglycan turnover"/>
    <property type="evidence" value="ECO:0007669"/>
    <property type="project" value="InterPro"/>
</dbReference>
<dbReference type="Pfam" id="PF03990">
    <property type="entry name" value="DUF348"/>
    <property type="match status" value="3"/>
</dbReference>
<dbReference type="PANTHER" id="PTHR39160:SF4">
    <property type="entry name" value="RESUSCITATION-PROMOTING FACTOR RPFB"/>
    <property type="match status" value="1"/>
</dbReference>
<dbReference type="PANTHER" id="PTHR39160">
    <property type="entry name" value="CELL WALL-BINDING PROTEIN YOCH"/>
    <property type="match status" value="1"/>
</dbReference>
<evidence type="ECO:0000256" key="2">
    <source>
        <dbReference type="SAM" id="MobiDB-lite"/>
    </source>
</evidence>
<keyword evidence="6" id="KW-1185">Reference proteome</keyword>
<dbReference type="Pfam" id="PF07501">
    <property type="entry name" value="G5"/>
    <property type="match status" value="1"/>
</dbReference>
<dbReference type="InterPro" id="IPR051933">
    <property type="entry name" value="Resuscitation_pf_RpfB"/>
</dbReference>
<dbReference type="InterPro" id="IPR007137">
    <property type="entry name" value="DUF348"/>
</dbReference>
<feature type="domain" description="G5" evidence="4">
    <location>
        <begin position="202"/>
        <end position="282"/>
    </location>
</feature>
<keyword evidence="3" id="KW-0472">Membrane</keyword>
<evidence type="ECO:0000256" key="3">
    <source>
        <dbReference type="SAM" id="Phobius"/>
    </source>
</evidence>
<name>A0A429XTI5_9BACI</name>
<dbReference type="InterPro" id="IPR011098">
    <property type="entry name" value="G5_dom"/>
</dbReference>
<dbReference type="EMBL" id="QYTV02000014">
    <property type="protein sequence ID" value="RST71125.1"/>
    <property type="molecule type" value="Genomic_DNA"/>
</dbReference>
<comment type="caution">
    <text evidence="5">The sequence shown here is derived from an EMBL/GenBank/DDBJ whole genome shotgun (WGS) entry which is preliminary data.</text>
</comment>
<dbReference type="AlphaFoldDB" id="A0A429XTI5"/>
<dbReference type="Gene3D" id="2.40.40.10">
    <property type="entry name" value="RlpA-like domain"/>
    <property type="match status" value="1"/>
</dbReference>
<gene>
    <name evidence="5" type="ORF">D4T97_019350</name>
</gene>
<proteinExistence type="predicted"/>
<dbReference type="Proteomes" id="UP000287156">
    <property type="component" value="Unassembled WGS sequence"/>
</dbReference>
<organism evidence="5 6">
    <name type="scientific">Siminovitchia acidinfaciens</name>
    <dbReference type="NCBI Taxonomy" id="2321395"/>
    <lineage>
        <taxon>Bacteria</taxon>
        <taxon>Bacillati</taxon>
        <taxon>Bacillota</taxon>
        <taxon>Bacilli</taxon>
        <taxon>Bacillales</taxon>
        <taxon>Bacillaceae</taxon>
        <taxon>Siminovitchia</taxon>
    </lineage>
</organism>
<evidence type="ECO:0000313" key="5">
    <source>
        <dbReference type="EMBL" id="RST71125.1"/>
    </source>
</evidence>
<dbReference type="InterPro" id="IPR036908">
    <property type="entry name" value="RlpA-like_sf"/>
</dbReference>
<protein>
    <submittedName>
        <fullName evidence="5">DUF348 domain-containing protein</fullName>
    </submittedName>
</protein>
<dbReference type="Pfam" id="PF06725">
    <property type="entry name" value="3D"/>
    <property type="match status" value="1"/>
</dbReference>